<comment type="cofactor">
    <cofactor evidence="1">
        <name>Fe(2+)</name>
        <dbReference type="ChEBI" id="CHEBI:29033"/>
    </cofactor>
</comment>
<reference evidence="8 9" key="1">
    <citation type="submission" date="2024-06" db="EMBL/GenBank/DDBJ databases">
        <title>The Natural Products Discovery Center: Release of the First 8490 Sequenced Strains for Exploring Actinobacteria Biosynthetic Diversity.</title>
        <authorList>
            <person name="Kalkreuter E."/>
            <person name="Kautsar S.A."/>
            <person name="Yang D."/>
            <person name="Bader C.D."/>
            <person name="Teijaro C.N."/>
            <person name="Fluegel L."/>
            <person name="Davis C.M."/>
            <person name="Simpson J.R."/>
            <person name="Lauterbach L."/>
            <person name="Steele A.D."/>
            <person name="Gui C."/>
            <person name="Meng S."/>
            <person name="Li G."/>
            <person name="Viehrig K."/>
            <person name="Ye F."/>
            <person name="Su P."/>
            <person name="Kiefer A.F."/>
            <person name="Nichols A."/>
            <person name="Cepeda A.J."/>
            <person name="Yan W."/>
            <person name="Fan B."/>
            <person name="Jiang Y."/>
            <person name="Adhikari A."/>
            <person name="Zheng C.-J."/>
            <person name="Schuster L."/>
            <person name="Cowan T.M."/>
            <person name="Smanski M.J."/>
            <person name="Chevrette M.G."/>
            <person name="De Carvalho L.P.S."/>
            <person name="Shen B."/>
        </authorList>
    </citation>
    <scope>NUCLEOTIDE SEQUENCE [LARGE SCALE GENOMIC DNA]</scope>
    <source>
        <strain evidence="8 9">NPDC050403</strain>
    </source>
</reference>
<evidence type="ECO:0000256" key="1">
    <source>
        <dbReference type="ARBA" id="ARBA00001954"/>
    </source>
</evidence>
<evidence type="ECO:0000259" key="7">
    <source>
        <dbReference type="Pfam" id="PF02668"/>
    </source>
</evidence>
<dbReference type="GO" id="GO:0051213">
    <property type="term" value="F:dioxygenase activity"/>
    <property type="evidence" value="ECO:0007669"/>
    <property type="project" value="UniProtKB-KW"/>
</dbReference>
<dbReference type="PANTHER" id="PTHR43779">
    <property type="entry name" value="DIOXYGENASE RV0097-RELATED"/>
    <property type="match status" value="1"/>
</dbReference>
<gene>
    <name evidence="8" type="ORF">AB0I48_12515</name>
</gene>
<dbReference type="Proteomes" id="UP001551695">
    <property type="component" value="Unassembled WGS sequence"/>
</dbReference>
<comment type="similarity">
    <text evidence="2">Belongs to the TfdA dioxygenase family.</text>
</comment>
<dbReference type="InterPro" id="IPR003819">
    <property type="entry name" value="TauD/TfdA-like"/>
</dbReference>
<evidence type="ECO:0000256" key="2">
    <source>
        <dbReference type="ARBA" id="ARBA00005896"/>
    </source>
</evidence>
<feature type="domain" description="TauD/TfdA-like" evidence="7">
    <location>
        <begin position="21"/>
        <end position="277"/>
    </location>
</feature>
<dbReference type="InterPro" id="IPR042098">
    <property type="entry name" value="TauD-like_sf"/>
</dbReference>
<evidence type="ECO:0000256" key="5">
    <source>
        <dbReference type="ARBA" id="ARBA00023002"/>
    </source>
</evidence>
<dbReference type="InterPro" id="IPR051178">
    <property type="entry name" value="TfdA_dioxygenase"/>
</dbReference>
<keyword evidence="4 8" id="KW-0223">Dioxygenase</keyword>
<dbReference type="PANTHER" id="PTHR43779:SF3">
    <property type="entry name" value="(3R)-3-[(CARBOXYMETHYL)AMINO]FATTY ACID OXYGENASE_DECARBOXYLASE"/>
    <property type="match status" value="1"/>
</dbReference>
<evidence type="ECO:0000256" key="3">
    <source>
        <dbReference type="ARBA" id="ARBA00022723"/>
    </source>
</evidence>
<accession>A0ABV3FSH7</accession>
<dbReference type="Gene3D" id="3.60.130.10">
    <property type="entry name" value="Clavaminate synthase-like"/>
    <property type="match status" value="1"/>
</dbReference>
<dbReference type="RefSeq" id="WP_357783084.1">
    <property type="nucleotide sequence ID" value="NZ_JBFAKC010000005.1"/>
</dbReference>
<dbReference type="SUPFAM" id="SSF51197">
    <property type="entry name" value="Clavaminate synthase-like"/>
    <property type="match status" value="1"/>
</dbReference>
<organism evidence="8 9">
    <name type="scientific">Nocardia aurea</name>
    <dbReference type="NCBI Taxonomy" id="2144174"/>
    <lineage>
        <taxon>Bacteria</taxon>
        <taxon>Bacillati</taxon>
        <taxon>Actinomycetota</taxon>
        <taxon>Actinomycetes</taxon>
        <taxon>Mycobacteriales</taxon>
        <taxon>Nocardiaceae</taxon>
        <taxon>Nocardia</taxon>
    </lineage>
</organism>
<comment type="caution">
    <text evidence="8">The sequence shown here is derived from an EMBL/GenBank/DDBJ whole genome shotgun (WGS) entry which is preliminary data.</text>
</comment>
<evidence type="ECO:0000313" key="8">
    <source>
        <dbReference type="EMBL" id="MEV0708382.1"/>
    </source>
</evidence>
<name>A0ABV3FSH7_9NOCA</name>
<proteinExistence type="inferred from homology"/>
<keyword evidence="9" id="KW-1185">Reference proteome</keyword>
<keyword evidence="6" id="KW-0408">Iron</keyword>
<evidence type="ECO:0000256" key="4">
    <source>
        <dbReference type="ARBA" id="ARBA00022964"/>
    </source>
</evidence>
<dbReference type="EMBL" id="JBFAKC010000005">
    <property type="protein sequence ID" value="MEV0708382.1"/>
    <property type="molecule type" value="Genomic_DNA"/>
</dbReference>
<evidence type="ECO:0000313" key="9">
    <source>
        <dbReference type="Proteomes" id="UP001551695"/>
    </source>
</evidence>
<dbReference type="EC" id="1.14.11.-" evidence="8"/>
<dbReference type="Pfam" id="PF02668">
    <property type="entry name" value="TauD"/>
    <property type="match status" value="1"/>
</dbReference>
<sequence length="286" mass="32310">MPPSPAPQSVSDTTDTLKTVDLTPRIATAIHADKTALLSGVHAAELRDLLEQRGVLVFPQIGFTDSEHIAFTKTLGTFAPERSGEEVYNVTLDTAVNKQADYLKGSLYWHIDGTMNEVPIRASLLSSKVLPADGGGDTEFCNTYAAYDDLSDEDKERVEQLRVMHSAWNTLFYYDPEPDYRTLRRMMAIGDRELPLVWTHQSGRKSLVLGCTARHVIDTEFRESVDLLVRLRDWATQPQFVYRHSWSVGDLVIWDNTGTMHRATPYNPDSGRLLHRTKLEGEEPFE</sequence>
<keyword evidence="3" id="KW-0479">Metal-binding</keyword>
<keyword evidence="5 8" id="KW-0560">Oxidoreductase</keyword>
<evidence type="ECO:0000256" key="6">
    <source>
        <dbReference type="ARBA" id="ARBA00023004"/>
    </source>
</evidence>
<protein>
    <submittedName>
        <fullName evidence="8">TauD/TfdA family dioxygenase</fullName>
        <ecNumber evidence="8">1.14.11.-</ecNumber>
    </submittedName>
</protein>